<accession>A0A813SDR2</accession>
<feature type="region of interest" description="Disordered" evidence="3">
    <location>
        <begin position="366"/>
        <end position="409"/>
    </location>
</feature>
<evidence type="ECO:0000313" key="6">
    <source>
        <dbReference type="Proteomes" id="UP000663845"/>
    </source>
</evidence>
<evidence type="ECO:0000256" key="2">
    <source>
        <dbReference type="ARBA" id="ARBA00022946"/>
    </source>
</evidence>
<reference evidence="4" key="1">
    <citation type="submission" date="2021-02" db="EMBL/GenBank/DDBJ databases">
        <authorList>
            <person name="Nowell W R."/>
        </authorList>
    </citation>
    <scope>NUCLEOTIDE SEQUENCE</scope>
</reference>
<gene>
    <name evidence="4" type="ORF">JYZ213_LOCUS4923</name>
    <name evidence="5" type="ORF">OXD698_LOCUS9118</name>
</gene>
<evidence type="ECO:0000256" key="3">
    <source>
        <dbReference type="SAM" id="MobiDB-lite"/>
    </source>
</evidence>
<dbReference type="AlphaFoldDB" id="A0A813SDR2"/>
<evidence type="ECO:0000313" key="5">
    <source>
        <dbReference type="EMBL" id="CAF3652778.1"/>
    </source>
</evidence>
<feature type="compositionally biased region" description="Polar residues" evidence="3">
    <location>
        <begin position="366"/>
        <end position="375"/>
    </location>
</feature>
<dbReference type="Proteomes" id="UP000663845">
    <property type="component" value="Unassembled WGS sequence"/>
</dbReference>
<name>A0A813SDR2_9BILA</name>
<keyword evidence="2" id="KW-0809">Transit peptide</keyword>
<dbReference type="Proteomes" id="UP000663844">
    <property type="component" value="Unassembled WGS sequence"/>
</dbReference>
<dbReference type="GO" id="GO:0003676">
    <property type="term" value="F:nucleic acid binding"/>
    <property type="evidence" value="ECO:0007669"/>
    <property type="project" value="InterPro"/>
</dbReference>
<dbReference type="InterPro" id="IPR038538">
    <property type="entry name" value="MTERF_sf"/>
</dbReference>
<dbReference type="EMBL" id="CAJNOG010000028">
    <property type="protein sequence ID" value="CAF0794696.1"/>
    <property type="molecule type" value="Genomic_DNA"/>
</dbReference>
<organism evidence="4 6">
    <name type="scientific">Adineta steineri</name>
    <dbReference type="NCBI Taxonomy" id="433720"/>
    <lineage>
        <taxon>Eukaryota</taxon>
        <taxon>Metazoa</taxon>
        <taxon>Spiralia</taxon>
        <taxon>Gnathifera</taxon>
        <taxon>Rotifera</taxon>
        <taxon>Eurotatoria</taxon>
        <taxon>Bdelloidea</taxon>
        <taxon>Adinetida</taxon>
        <taxon>Adinetidae</taxon>
        <taxon>Adineta</taxon>
    </lineage>
</organism>
<dbReference type="EMBL" id="CAJOAZ010000455">
    <property type="protein sequence ID" value="CAF3652778.1"/>
    <property type="molecule type" value="Genomic_DNA"/>
</dbReference>
<sequence>MLSFIRFRCYPIISLPAVRYGSSSKKKILSSTTPALRHNWLDLSSEICPTDTSNLSLTPDTSFNTRLIKYLSDSIKTNLTDNVQQHLLTTFQTWSPREFYDLISIFGSYGLQPVDVLRLLINLPSADKTIVSVNIFKECFENLLQLKLDTSTRSILISNDPNIIQYDLNYLRERIDVLMCYFTKREIYKLVRTHKKIFSENWSDLDYKINYLKIMLFASTRDIVESGALAYPIDHIRQRYLFVYRSGLFKRVRREEQYIIQRDLNINLIDIFHTSVSTFLKRTTNNLLRQDDYQAFIDSLKYETFDNEFEKYLTLSRNRKNWSKAFMAVERNERRRWMSEFDMYNNIKDEEDDEDEDDDENSLTVVNEKSLAISNDESKPSLWHPLSDYNPDRHRNRKIRQNIDPNIRS</sequence>
<dbReference type="InterPro" id="IPR003690">
    <property type="entry name" value="MTERF"/>
</dbReference>
<protein>
    <submittedName>
        <fullName evidence="4">Uncharacterized protein</fullName>
    </submittedName>
</protein>
<comment type="similarity">
    <text evidence="1">Belongs to the mTERF family.</text>
</comment>
<dbReference type="Pfam" id="PF02536">
    <property type="entry name" value="mTERF"/>
    <property type="match status" value="1"/>
</dbReference>
<evidence type="ECO:0000313" key="4">
    <source>
        <dbReference type="EMBL" id="CAF0794696.1"/>
    </source>
</evidence>
<evidence type="ECO:0000256" key="1">
    <source>
        <dbReference type="ARBA" id="ARBA00007692"/>
    </source>
</evidence>
<dbReference type="Gene3D" id="1.25.70.10">
    <property type="entry name" value="Transcription termination factor 3, mitochondrial"/>
    <property type="match status" value="1"/>
</dbReference>
<proteinExistence type="inferred from homology"/>
<comment type="caution">
    <text evidence="4">The sequence shown here is derived from an EMBL/GenBank/DDBJ whole genome shotgun (WGS) entry which is preliminary data.</text>
</comment>